<dbReference type="EMBL" id="WKEU01000010">
    <property type="protein sequence ID" value="MCF5062225.1"/>
    <property type="molecule type" value="Genomic_DNA"/>
</dbReference>
<reference evidence="1" key="1">
    <citation type="submission" date="2019-11" db="EMBL/GenBank/DDBJ databases">
        <title>Epiphytic Pseudomonas syringae from cherry orchards.</title>
        <authorList>
            <person name="Hulin M.T."/>
        </authorList>
    </citation>
    <scope>NUCLEOTIDE SEQUENCE</scope>
    <source>
        <strain evidence="1">PA-6-9A</strain>
    </source>
</reference>
<sequence>MILPQPDACDDWPFGQVCVRVFPAQDARLLRNLASAIAKNNSPITVSASMPGTPR</sequence>
<gene>
    <name evidence="1" type="ORF">GIW73_04590</name>
</gene>
<evidence type="ECO:0000313" key="1">
    <source>
        <dbReference type="EMBL" id="MCF5062225.1"/>
    </source>
</evidence>
<organism evidence="1 2">
    <name type="scientific">Pseudomonas syringae</name>
    <dbReference type="NCBI Taxonomy" id="317"/>
    <lineage>
        <taxon>Bacteria</taxon>
        <taxon>Pseudomonadati</taxon>
        <taxon>Pseudomonadota</taxon>
        <taxon>Gammaproteobacteria</taxon>
        <taxon>Pseudomonadales</taxon>
        <taxon>Pseudomonadaceae</taxon>
        <taxon>Pseudomonas</taxon>
    </lineage>
</organism>
<protein>
    <submittedName>
        <fullName evidence="1">Uncharacterized protein</fullName>
    </submittedName>
</protein>
<comment type="caution">
    <text evidence="1">The sequence shown here is derived from an EMBL/GenBank/DDBJ whole genome shotgun (WGS) entry which is preliminary data.</text>
</comment>
<dbReference type="AlphaFoldDB" id="A0A9Q3X1L7"/>
<accession>A0A9Q3X1L7</accession>
<name>A0A9Q3X1L7_PSESX</name>
<proteinExistence type="predicted"/>
<dbReference type="Proteomes" id="UP000814207">
    <property type="component" value="Unassembled WGS sequence"/>
</dbReference>
<evidence type="ECO:0000313" key="2">
    <source>
        <dbReference type="Proteomes" id="UP000814207"/>
    </source>
</evidence>